<accession>A0A4Z1T4R6</accession>
<evidence type="ECO:0000256" key="1">
    <source>
        <dbReference type="SAM" id="Coils"/>
    </source>
</evidence>
<dbReference type="Proteomes" id="UP000315496">
    <property type="component" value="Chromosome 1"/>
</dbReference>
<organism evidence="3 4">
    <name type="scientific">Giardia muris</name>
    <dbReference type="NCBI Taxonomy" id="5742"/>
    <lineage>
        <taxon>Eukaryota</taxon>
        <taxon>Metamonada</taxon>
        <taxon>Diplomonadida</taxon>
        <taxon>Hexamitidae</taxon>
        <taxon>Giardiinae</taxon>
        <taxon>Giardia</taxon>
    </lineage>
</organism>
<feature type="compositionally biased region" description="Low complexity" evidence="2">
    <location>
        <begin position="66"/>
        <end position="82"/>
    </location>
</feature>
<feature type="compositionally biased region" description="Basic and acidic residues" evidence="2">
    <location>
        <begin position="529"/>
        <end position="538"/>
    </location>
</feature>
<keyword evidence="4" id="KW-1185">Reference proteome</keyword>
<feature type="compositionally biased region" description="Acidic residues" evidence="2">
    <location>
        <begin position="83"/>
        <end position="103"/>
    </location>
</feature>
<protein>
    <submittedName>
        <fullName evidence="3">Uncharacterized protein</fullName>
    </submittedName>
</protein>
<feature type="compositionally biased region" description="Polar residues" evidence="2">
    <location>
        <begin position="365"/>
        <end position="378"/>
    </location>
</feature>
<proteinExistence type="predicted"/>
<feature type="compositionally biased region" description="Polar residues" evidence="2">
    <location>
        <begin position="304"/>
        <end position="317"/>
    </location>
</feature>
<feature type="region of interest" description="Disordered" evidence="2">
    <location>
        <begin position="624"/>
        <end position="660"/>
    </location>
</feature>
<dbReference type="EMBL" id="VDLU01000001">
    <property type="protein sequence ID" value="TNJ30658.1"/>
    <property type="molecule type" value="Genomic_DNA"/>
</dbReference>
<name>A0A4Z1T4R6_GIAMU</name>
<evidence type="ECO:0000313" key="3">
    <source>
        <dbReference type="EMBL" id="TNJ30658.1"/>
    </source>
</evidence>
<feature type="region of interest" description="Disordered" evidence="2">
    <location>
        <begin position="365"/>
        <end position="394"/>
    </location>
</feature>
<dbReference type="VEuPathDB" id="GiardiaDB:GMRT_10754"/>
<evidence type="ECO:0000313" key="4">
    <source>
        <dbReference type="Proteomes" id="UP000315496"/>
    </source>
</evidence>
<reference evidence="3 4" key="1">
    <citation type="submission" date="2019-05" db="EMBL/GenBank/DDBJ databases">
        <title>The compact genome of Giardia muris reveals important steps in the evolution of intestinal protozoan parasites.</title>
        <authorList>
            <person name="Xu F."/>
            <person name="Jimenez-Gonzalez A."/>
            <person name="Einarsson E."/>
            <person name="Astvaldsson A."/>
            <person name="Peirasmaki D."/>
            <person name="Eckmann L."/>
            <person name="Andersson J.O."/>
            <person name="Svard S.G."/>
            <person name="Jerlstrom-Hultqvist J."/>
        </authorList>
    </citation>
    <scope>NUCLEOTIDE SEQUENCE [LARGE SCALE GENOMIC DNA]</scope>
    <source>
        <strain evidence="3 4">Roberts-Thomson</strain>
    </source>
</reference>
<feature type="region of interest" description="Disordered" evidence="2">
    <location>
        <begin position="293"/>
        <end position="318"/>
    </location>
</feature>
<keyword evidence="1" id="KW-0175">Coiled coil</keyword>
<feature type="region of interest" description="Disordered" evidence="2">
    <location>
        <begin position="519"/>
        <end position="571"/>
    </location>
</feature>
<feature type="compositionally biased region" description="Basic and acidic residues" evidence="2">
    <location>
        <begin position="628"/>
        <end position="650"/>
    </location>
</feature>
<dbReference type="AlphaFoldDB" id="A0A4Z1T4R6"/>
<feature type="region of interest" description="Disordered" evidence="2">
    <location>
        <begin position="25"/>
        <end position="103"/>
    </location>
</feature>
<sequence>MASQDAGHTFANLISALQTRVSLREPSANEGSYSSDGSSSLRSGLTESRPDVDVNVYTPTSPTPIEYSEYSYESYQSSYGSSYDDDSYSYDSESIYDESSEDANDTDVVLVNSVRDLINTLSDIIRARPDIARDLYKARQRMRKSERRRTSDTLATKRVYTEAVQRQKETTNRLSEPKHRFYPDASNNTIERGSTFNPLIQGHLIQLSSSGSSDPLQNVDLTVTTGGELQQSNRLHGMDPPPSSIDTSIQVESIQTETCIDQVLGSNLANESHAVPDCSEIIQINTFLTEPPSFRVPVRDPSKGSGTKSVGPNSDPSVITPRELLQTLVVTDLVPSDYQKTAIPLRQEETSQPQPVTTTVRHVSIDASSPPQMEPTASRTERVSGPSKRRRTQKEAALASRLLMLKTEAAMRERKLQEKQEELERQIAVERKQAMNARSRLATLSESKRILENQLLQEIEDRDNIIKEERRRALELNQSLLRELSLIKVDTVKEVTSLRSERTTIVDDPELLMVSDLHTSHEVIPPPETSKKEEEPPKPRVVKNIVPPVPSTKREPPRHRPTKGPAAPPPLRMANFSKLAYSRTPKPLQFFGQDAALNQAYVDARAAAITSALADLDESITTMIQPEVKQRSEGKEGPEPPEKVKEDVSDTRAVSGGNITPAHVPLMGGVFTRSPYHAFAAATAEDRQ</sequence>
<feature type="compositionally biased region" description="Low complexity" evidence="2">
    <location>
        <begin position="28"/>
        <end position="44"/>
    </location>
</feature>
<comment type="caution">
    <text evidence="3">The sequence shown here is derived from an EMBL/GenBank/DDBJ whole genome shotgun (WGS) entry which is preliminary data.</text>
</comment>
<feature type="coiled-coil region" evidence="1">
    <location>
        <begin position="402"/>
        <end position="454"/>
    </location>
</feature>
<evidence type="ECO:0000256" key="2">
    <source>
        <dbReference type="SAM" id="MobiDB-lite"/>
    </source>
</evidence>
<gene>
    <name evidence="3" type="ORF">GMRT_10754</name>
</gene>